<organism evidence="5 6">
    <name type="scientific">Protaetiibacter intestinalis</name>
    <dbReference type="NCBI Taxonomy" id="2419774"/>
    <lineage>
        <taxon>Bacteria</taxon>
        <taxon>Bacillati</taxon>
        <taxon>Actinomycetota</taxon>
        <taxon>Actinomycetes</taxon>
        <taxon>Micrococcales</taxon>
        <taxon>Microbacteriaceae</taxon>
        <taxon>Protaetiibacter</taxon>
    </lineage>
</organism>
<evidence type="ECO:0000259" key="4">
    <source>
        <dbReference type="PROSITE" id="PS01124"/>
    </source>
</evidence>
<keyword evidence="3" id="KW-0804">Transcription</keyword>
<dbReference type="AlphaFoldDB" id="A0A387BDU4"/>
<dbReference type="InterPro" id="IPR011051">
    <property type="entry name" value="RmlC_Cupin_sf"/>
</dbReference>
<dbReference type="SUPFAM" id="SSF46689">
    <property type="entry name" value="Homeodomain-like"/>
    <property type="match status" value="2"/>
</dbReference>
<dbReference type="GO" id="GO:0043565">
    <property type="term" value="F:sequence-specific DNA binding"/>
    <property type="evidence" value="ECO:0007669"/>
    <property type="project" value="InterPro"/>
</dbReference>
<proteinExistence type="predicted"/>
<dbReference type="OrthoDB" id="186135at2"/>
<dbReference type="KEGG" id="lyd:D7I47_14095"/>
<evidence type="ECO:0000256" key="2">
    <source>
        <dbReference type="ARBA" id="ARBA00023125"/>
    </source>
</evidence>
<feature type="domain" description="HTH araC/xylS-type" evidence="4">
    <location>
        <begin position="182"/>
        <end position="280"/>
    </location>
</feature>
<keyword evidence="6" id="KW-1185">Reference proteome</keyword>
<dbReference type="PANTHER" id="PTHR43280:SF11">
    <property type="entry name" value="RCS-SPECIFIC HTH-TYPE TRANSCRIPTIONAL ACTIVATOR RCLR"/>
    <property type="match status" value="1"/>
</dbReference>
<dbReference type="EMBL" id="CP032630">
    <property type="protein sequence ID" value="AYF99275.1"/>
    <property type="molecule type" value="Genomic_DNA"/>
</dbReference>
<dbReference type="Pfam" id="PF12833">
    <property type="entry name" value="HTH_18"/>
    <property type="match status" value="1"/>
</dbReference>
<gene>
    <name evidence="5" type="ORF">D7I47_14095</name>
</gene>
<evidence type="ECO:0000313" key="6">
    <source>
        <dbReference type="Proteomes" id="UP000278886"/>
    </source>
</evidence>
<sequence>MLTSVVPPVAYDGVRLAFIREGSAIFHSEFGERRLERGDVAVLGANILCGTQPIGSLVATVLYLDRDYLVDQVFWQHAGHMIDRLDASQLLADFYGEPIQIFRFSEELVAILGLRLDALVDLGQRARGLLFYRAQALLSEVLDVVAPQVHVAKRQITPAQRHTPALKERWARLPRPLREEARVAAAKLRGSPSYRWTLANLAREVYLSPAQLSRIFVEAHGRTPLAYLRVIRTERMALLLRTTGISVQQAAREVGWSSRSYAARVFQQHLGVSPRQYRKRTSQSILQFPDV</sequence>
<accession>A0A387BDU4</accession>
<dbReference type="Gene3D" id="1.10.10.60">
    <property type="entry name" value="Homeodomain-like"/>
    <property type="match status" value="2"/>
</dbReference>
<evidence type="ECO:0000256" key="1">
    <source>
        <dbReference type="ARBA" id="ARBA00023015"/>
    </source>
</evidence>
<keyword evidence="1" id="KW-0805">Transcription regulation</keyword>
<keyword evidence="2" id="KW-0238">DNA-binding</keyword>
<name>A0A387BDU4_9MICO</name>
<dbReference type="InterPro" id="IPR018060">
    <property type="entry name" value="HTH_AraC"/>
</dbReference>
<dbReference type="InterPro" id="IPR009057">
    <property type="entry name" value="Homeodomain-like_sf"/>
</dbReference>
<evidence type="ECO:0000256" key="3">
    <source>
        <dbReference type="ARBA" id="ARBA00023163"/>
    </source>
</evidence>
<dbReference type="SUPFAM" id="SSF51182">
    <property type="entry name" value="RmlC-like cupins"/>
    <property type="match status" value="1"/>
</dbReference>
<dbReference type="Proteomes" id="UP000278886">
    <property type="component" value="Chromosome"/>
</dbReference>
<dbReference type="PROSITE" id="PS01124">
    <property type="entry name" value="HTH_ARAC_FAMILY_2"/>
    <property type="match status" value="1"/>
</dbReference>
<evidence type="ECO:0000313" key="5">
    <source>
        <dbReference type="EMBL" id="AYF99275.1"/>
    </source>
</evidence>
<dbReference type="GO" id="GO:0003700">
    <property type="term" value="F:DNA-binding transcription factor activity"/>
    <property type="evidence" value="ECO:0007669"/>
    <property type="project" value="InterPro"/>
</dbReference>
<dbReference type="SMART" id="SM00342">
    <property type="entry name" value="HTH_ARAC"/>
    <property type="match status" value="1"/>
</dbReference>
<protein>
    <submittedName>
        <fullName evidence="5">AraC family transcriptional regulator</fullName>
    </submittedName>
</protein>
<reference evidence="6" key="1">
    <citation type="submission" date="2018-09" db="EMBL/GenBank/DDBJ databases">
        <title>Genome sequencing of strain 2DFWR-13.</title>
        <authorList>
            <person name="Heo J."/>
            <person name="Kim S.-J."/>
            <person name="Kwon S.-W."/>
        </authorList>
    </citation>
    <scope>NUCLEOTIDE SEQUENCE [LARGE SCALE GENOMIC DNA]</scope>
    <source>
        <strain evidence="6">2DFWR-13</strain>
    </source>
</reference>
<dbReference type="PANTHER" id="PTHR43280">
    <property type="entry name" value="ARAC-FAMILY TRANSCRIPTIONAL REGULATOR"/>
    <property type="match status" value="1"/>
</dbReference>